<dbReference type="InterPro" id="IPR056833">
    <property type="entry name" value="ARM_TT21_N"/>
</dbReference>
<dbReference type="PANTHER" id="PTHR14699:SF0">
    <property type="entry name" value="TETRATRICOPEPTIDE REPEAT PROTEIN 21 HOMOLOG"/>
    <property type="match status" value="1"/>
</dbReference>
<name>A0A9J2PC83_ASCLU</name>
<feature type="domain" description="Tetratricopeptide repeat protein 21A/21B N-terminal ARM repeat" evidence="6">
    <location>
        <begin position="13"/>
        <end position="230"/>
    </location>
</feature>
<dbReference type="InterPro" id="IPR019734">
    <property type="entry name" value="TPR_rpt"/>
</dbReference>
<evidence type="ECO:0000256" key="4">
    <source>
        <dbReference type="PROSITE-ProRule" id="PRU00339"/>
    </source>
</evidence>
<feature type="domain" description="Tetratricopeptide repeat protein 21A/21B fourth ARM" evidence="9">
    <location>
        <begin position="729"/>
        <end position="867"/>
    </location>
</feature>
<evidence type="ECO:0000256" key="2">
    <source>
        <dbReference type="ARBA" id="ARBA00022737"/>
    </source>
</evidence>
<dbReference type="GO" id="GO:0061512">
    <property type="term" value="P:protein localization to cilium"/>
    <property type="evidence" value="ECO:0007669"/>
    <property type="project" value="TreeGrafter"/>
</dbReference>
<organism evidence="10 11">
    <name type="scientific">Ascaris lumbricoides</name>
    <name type="common">Giant roundworm</name>
    <dbReference type="NCBI Taxonomy" id="6252"/>
    <lineage>
        <taxon>Eukaryota</taxon>
        <taxon>Metazoa</taxon>
        <taxon>Ecdysozoa</taxon>
        <taxon>Nematoda</taxon>
        <taxon>Chromadorea</taxon>
        <taxon>Rhabditida</taxon>
        <taxon>Spirurina</taxon>
        <taxon>Ascaridomorpha</taxon>
        <taxon>Ascaridoidea</taxon>
        <taxon>Ascarididae</taxon>
        <taxon>Ascaris</taxon>
    </lineage>
</organism>
<dbReference type="GO" id="GO:0030991">
    <property type="term" value="C:intraciliary transport particle A"/>
    <property type="evidence" value="ECO:0007669"/>
    <property type="project" value="TreeGrafter"/>
</dbReference>
<dbReference type="GO" id="GO:0035721">
    <property type="term" value="P:intraciliary retrograde transport"/>
    <property type="evidence" value="ECO:0007669"/>
    <property type="project" value="TreeGrafter"/>
</dbReference>
<dbReference type="Proteomes" id="UP000036681">
    <property type="component" value="Unplaced"/>
</dbReference>
<dbReference type="Pfam" id="PF25058">
    <property type="entry name" value="ARM_TT21"/>
    <property type="match status" value="1"/>
</dbReference>
<feature type="domain" description="Tetratricopeptide repeat protein 21A/21B fifth ARM repeats" evidence="8">
    <location>
        <begin position="916"/>
        <end position="1028"/>
    </location>
</feature>
<proteinExistence type="inferred from homology"/>
<evidence type="ECO:0000259" key="8">
    <source>
        <dbReference type="Pfam" id="PF25064"/>
    </source>
</evidence>
<protein>
    <submittedName>
        <fullName evidence="11">Tetratricopeptide repeat protein 21B</fullName>
    </submittedName>
</protein>
<dbReference type="InterPro" id="IPR056834">
    <property type="entry name" value="ARM_TT21_C"/>
</dbReference>
<dbReference type="AlphaFoldDB" id="A0A9J2PC83"/>
<dbReference type="SMART" id="SM00028">
    <property type="entry name" value="TPR"/>
    <property type="match status" value="11"/>
</dbReference>
<reference evidence="11" key="1">
    <citation type="submission" date="2023-03" db="UniProtKB">
        <authorList>
            <consortium name="WormBaseParasite"/>
        </authorList>
    </citation>
    <scope>IDENTIFICATION</scope>
</reference>
<dbReference type="WBParaSite" id="ALUE_0000695901-mRNA-1">
    <property type="protein sequence ID" value="ALUE_0000695901-mRNA-1"/>
    <property type="gene ID" value="ALUE_0000695901"/>
</dbReference>
<keyword evidence="2" id="KW-0677">Repeat</keyword>
<evidence type="ECO:0000256" key="3">
    <source>
        <dbReference type="ARBA" id="ARBA00022803"/>
    </source>
</evidence>
<dbReference type="InterPro" id="IPR056832">
    <property type="entry name" value="ARM_TT21_2nd"/>
</dbReference>
<evidence type="ECO:0000259" key="7">
    <source>
        <dbReference type="Pfam" id="PF25063"/>
    </source>
</evidence>
<dbReference type="SUPFAM" id="SSF48452">
    <property type="entry name" value="TPR-like"/>
    <property type="match status" value="4"/>
</dbReference>
<dbReference type="FunFam" id="1.25.40.10:FF:000219">
    <property type="entry name" value="Tetratricopeptide repeat domain 21B"/>
    <property type="match status" value="1"/>
</dbReference>
<feature type="domain" description="Tetratricopeptide repeat protein 21A/21B C-terminal ARM" evidence="7">
    <location>
        <begin position="1060"/>
        <end position="1270"/>
    </location>
</feature>
<evidence type="ECO:0000256" key="1">
    <source>
        <dbReference type="ARBA" id="ARBA00010935"/>
    </source>
</evidence>
<evidence type="ECO:0000259" key="6">
    <source>
        <dbReference type="Pfam" id="PF25062"/>
    </source>
</evidence>
<accession>A0A9J2PC83</accession>
<dbReference type="InterPro" id="IPR056835">
    <property type="entry name" value="ARM_TT21_5th"/>
</dbReference>
<dbReference type="Gene3D" id="1.25.40.10">
    <property type="entry name" value="Tetratricopeptide repeat domain"/>
    <property type="match status" value="4"/>
</dbReference>
<evidence type="ECO:0000313" key="10">
    <source>
        <dbReference type="Proteomes" id="UP000036681"/>
    </source>
</evidence>
<evidence type="ECO:0000313" key="11">
    <source>
        <dbReference type="WBParaSite" id="ALUE_0000695901-mRNA-1"/>
    </source>
</evidence>
<dbReference type="InterPro" id="IPR011990">
    <property type="entry name" value="TPR-like_helical_dom_sf"/>
</dbReference>
<dbReference type="Pfam" id="PF25060">
    <property type="entry name" value="ARM_TT21_2nd"/>
    <property type="match status" value="1"/>
</dbReference>
<keyword evidence="10" id="KW-1185">Reference proteome</keyword>
<comment type="similarity">
    <text evidence="1">Belongs to the TTC21 family.</text>
</comment>
<dbReference type="GO" id="GO:0005929">
    <property type="term" value="C:cilium"/>
    <property type="evidence" value="ECO:0007669"/>
    <property type="project" value="GOC"/>
</dbReference>
<dbReference type="Pfam" id="PF25068">
    <property type="entry name" value="ARM_TT21_4th"/>
    <property type="match status" value="1"/>
</dbReference>
<dbReference type="PROSITE" id="PS50005">
    <property type="entry name" value="TPR"/>
    <property type="match status" value="1"/>
</dbReference>
<dbReference type="Pfam" id="PF25063">
    <property type="entry name" value="ARM_TT21_C"/>
    <property type="match status" value="1"/>
</dbReference>
<feature type="domain" description="Tetratricopeptide repeat protein 21A/21B second ARM" evidence="5">
    <location>
        <begin position="258"/>
        <end position="535"/>
    </location>
</feature>
<keyword evidence="3 4" id="KW-0802">TPR repeat</keyword>
<evidence type="ECO:0000259" key="5">
    <source>
        <dbReference type="Pfam" id="PF25060"/>
    </source>
</evidence>
<evidence type="ECO:0000259" key="9">
    <source>
        <dbReference type="Pfam" id="PF25068"/>
    </source>
</evidence>
<feature type="repeat" description="TPR" evidence="4">
    <location>
        <begin position="840"/>
        <end position="873"/>
    </location>
</feature>
<sequence>MSQSEWETTCNLVYHIREGFVGTAALLCNEALTRARDDVHLLLLSAVALIKIGKVAEAMRILNDLRKDTDVRFASLIALRAAHSMARNPDRESIKEIDKEINSIWSNSTAEQAEKASLVILLFDGADKARSLVDSSITKSPNSPQLNTLKGWIELKLGRDAKLAQKLFETAIEQGYPDAYIGKARLLEQRHSVNEIRQTLYDLTTKNASFLPGHIEYCRALLMSRDWDKANACVIAHLIQTVHAIAIQGNTQTTDACLNDLREAIDTNEPSNHHLQFHIAQLLGRLADSGTSAEHFARDLLERAIRIESRAEYLGEQVRMLVRAGDVKSARLIALEALQMDTSDEQVLLGVVRCFLAEGQLADAIAQMEFLLATHPKAMQSELYLYLTALIDKAQHKPFEQFLQNIRNAVDIHLAKLQSTPFGIDYIRVLDANFLIDIATQLFDFAPLTPQSSGDITLKEIDRVLNIVNENCPGKCVIDKEMLFEGINRASYLLAKVKYLSMDLLSAGKLLKDCLERDETVAEAHLLMAQMHLQKNNFDEAGKCLDVGLSYNFKVRERPLYHLIKAKVQKNSGQIEASVGTLRNAIQLPSFSGAPNKKREKWDTTDADLIAIFLELTDSLQKIGQIAEADAVMRDAVARWAGKPEEQQLVIVNANLRLQRGDVDGALAVLDSVAPNQPNYQAARIRMAQIYLEEKKDKRQFAICYKQLIQHDPSPMAYVLLGDAYMSIQEAVNYYEAALKSGQKSRMRMRLAELLFQLGNFEKCEKVLRQALDAESCPIESSKMSEHVSYWMLLSKLHFENGSWQEAADELLKARDIQKRLIAKSPADVTNPAEQRKLAAKICCQLAELHWNRREANKAVEFYKEAIALNEGDIKTMTALASLYLSVGKLEACNTQCQLILNIDRHNDDATLVGVYMMADLLYQSNEADKATIHFTKLLDRNPNQYHALARCIELSWRSGDVEQAEKYLKNAIDANPRATIDAGFNYCKGLHEWYTGEPNAALQAFNRARRDLEWGERAIYNMIEICLNPDNEIIGGEVFDHADESNMNEESDREMGTRTAERFLKELRYKPGLDYKYRLMESFIMLASSNRGTVQQALSNFLEMAGGENSEVLSVGAVLGVARAYMILKQTPKAKAHLKRVIGHTWTLEDADYLEKCWLLLADIYINQSKNDQATSVLRTILQHNASSIKAFEYMAYLREREQKWVDAAANYEEAWRLSSRRNPSIGYKLAYNYLKCRKLFDCIDVCHRVLILYPNYPRIKRDIMDKARANIRM</sequence>
<dbReference type="Pfam" id="PF25064">
    <property type="entry name" value="ARM_TT21_5th"/>
    <property type="match status" value="1"/>
</dbReference>
<dbReference type="PANTHER" id="PTHR14699">
    <property type="entry name" value="STI2 PROTEIN-RELATED"/>
    <property type="match status" value="1"/>
</dbReference>
<dbReference type="InterPro" id="IPR056836">
    <property type="entry name" value="ARM_TT21_4th"/>
</dbReference>
<dbReference type="InterPro" id="IPR040364">
    <property type="entry name" value="TTC21A/TTC21B"/>
</dbReference>
<dbReference type="Pfam" id="PF25062">
    <property type="entry name" value="ARM_TT21_N"/>
    <property type="match status" value="1"/>
</dbReference>